<feature type="transmembrane region" description="Helical" evidence="1">
    <location>
        <begin position="202"/>
        <end position="221"/>
    </location>
</feature>
<dbReference type="OrthoDB" id="267417at2"/>
<feature type="transmembrane region" description="Helical" evidence="1">
    <location>
        <begin position="617"/>
        <end position="636"/>
    </location>
</feature>
<feature type="transmembrane region" description="Helical" evidence="1">
    <location>
        <begin position="397"/>
        <end position="417"/>
    </location>
</feature>
<gene>
    <name evidence="2" type="ORF">Pla123a_10980</name>
</gene>
<keyword evidence="1" id="KW-0472">Membrane</keyword>
<keyword evidence="1" id="KW-1133">Transmembrane helix</keyword>
<feature type="transmembrane region" description="Helical" evidence="1">
    <location>
        <begin position="558"/>
        <end position="576"/>
    </location>
</feature>
<evidence type="ECO:0000256" key="1">
    <source>
        <dbReference type="SAM" id="Phobius"/>
    </source>
</evidence>
<feature type="transmembrane region" description="Helical" evidence="1">
    <location>
        <begin position="502"/>
        <end position="518"/>
    </location>
</feature>
<feature type="transmembrane region" description="Helical" evidence="1">
    <location>
        <begin position="588"/>
        <end position="611"/>
    </location>
</feature>
<feature type="transmembrane region" description="Helical" evidence="1">
    <location>
        <begin position="883"/>
        <end position="903"/>
    </location>
</feature>
<evidence type="ECO:0000313" key="2">
    <source>
        <dbReference type="EMBL" id="TWT78307.1"/>
    </source>
</evidence>
<feature type="transmembrane region" description="Helical" evidence="1">
    <location>
        <begin position="909"/>
        <end position="930"/>
    </location>
</feature>
<evidence type="ECO:0000313" key="3">
    <source>
        <dbReference type="Proteomes" id="UP000318478"/>
    </source>
</evidence>
<organism evidence="2 3">
    <name type="scientific">Posidoniimonas polymericola</name>
    <dbReference type="NCBI Taxonomy" id="2528002"/>
    <lineage>
        <taxon>Bacteria</taxon>
        <taxon>Pseudomonadati</taxon>
        <taxon>Planctomycetota</taxon>
        <taxon>Planctomycetia</taxon>
        <taxon>Pirellulales</taxon>
        <taxon>Lacipirellulaceae</taxon>
        <taxon>Posidoniimonas</taxon>
    </lineage>
</organism>
<feature type="transmembrane region" description="Helical" evidence="1">
    <location>
        <begin position="853"/>
        <end position="876"/>
    </location>
</feature>
<feature type="transmembrane region" description="Helical" evidence="1">
    <location>
        <begin position="423"/>
        <end position="444"/>
    </location>
</feature>
<comment type="caution">
    <text evidence="2">The sequence shown here is derived from an EMBL/GenBank/DDBJ whole genome shotgun (WGS) entry which is preliminary data.</text>
</comment>
<sequence length="954" mass="100371">MSATSADVLSAIDFAEEQFTAWRARHLLSAQQMANIREHYCQWRSQLTPETDGSHLFDTVEPDANLGVDVQAELRRLSFLRREIQRRKGAQHLSEGAAQQMQKEVDARTVAIRSQRQTTGEPNANADQEPTRGWFEMLLDPRSLHALMGCGGGLLVLGLVAWLWSVGVFENRLVVASLLGGVNIAALAAGAAVVLRTPYQTAGRAVTLLACLVMPLNLWLYDAQGLITLKDGGHLWAPALAICALYAGVARLLKDPTFVYALVGGVTMTGLLFLADQHVDRLWEVIAPSALLVVIGVVCVHVERLFAPGDGPFSRERFGTAFFNSGHLVMGVGLVVLLVGRVVGRFYDPVFADLGLFEAAPLVGSIANAKLMALALAAVGAYTYFYSLFSNKGGARYAYSGIGMLLWCEVIALDVLAKPLTEQLLVVVLASTAVAASAGAAVALRLRDGRGQGTADRATDQVVNAAGGMAYLFSVIALVLGAVQYARLAFQPDWLPVFDADWMYVISMALVAVAGAYTQRVHLLRGRRTGAAFGLQLAAVAATLAGAGALGVAGVSSLPVVLAAMAAVTLVAYFAVGRVADAELRGGLLNAAEVAGATLLLISVPATMGAAPVASVFAARLWLGAFFAEAAVLFAVSSGANRHATGQVLAALSAWAAGWQWLQLVGLETYSPMLAGSVVGVVCLMVDRLRSQRIESGALVPHQGVGQVGLLLTGLGGLAGLLLAFNRLAAGEEVWELVGLMLGQTLVGLAAAALTRSEGARRGLLALAGCQAGVGVLVVNALSALSFGQRVELLLVATGGLLLIAGHMGWRREGQRRSNLVTFNLGAGSLLAAVPLCLGLLSNRFDSDTAHWAWLLMHDVGVLAVGLGLLGAGVLCRVRSTTLVGAATMTIYVASLVMLIDVPDRLQSVSVYMMVGGGAFFGVAVLLSVYRDRLLSVPDRIRNGDGLFRVLSWR</sequence>
<feature type="transmembrane region" description="Helical" evidence="1">
    <location>
        <begin position="822"/>
        <end position="841"/>
    </location>
</feature>
<feature type="transmembrane region" description="Helical" evidence="1">
    <location>
        <begin position="233"/>
        <end position="250"/>
    </location>
</feature>
<feature type="transmembrane region" description="Helical" evidence="1">
    <location>
        <begin position="734"/>
        <end position="752"/>
    </location>
</feature>
<feature type="transmembrane region" description="Helical" evidence="1">
    <location>
        <begin position="793"/>
        <end position="810"/>
    </location>
</feature>
<feature type="transmembrane region" description="Helical" evidence="1">
    <location>
        <begin position="173"/>
        <end position="195"/>
    </location>
</feature>
<dbReference type="Proteomes" id="UP000318478">
    <property type="component" value="Unassembled WGS sequence"/>
</dbReference>
<keyword evidence="1" id="KW-0812">Transmembrane</keyword>
<proteinExistence type="predicted"/>
<feature type="transmembrane region" description="Helical" evidence="1">
    <location>
        <begin position="146"/>
        <end position="167"/>
    </location>
</feature>
<feature type="transmembrane region" description="Helical" evidence="1">
    <location>
        <begin position="286"/>
        <end position="306"/>
    </location>
</feature>
<dbReference type="EMBL" id="SJPO01000002">
    <property type="protein sequence ID" value="TWT78307.1"/>
    <property type="molecule type" value="Genomic_DNA"/>
</dbReference>
<feature type="transmembrane region" description="Helical" evidence="1">
    <location>
        <begin position="465"/>
        <end position="490"/>
    </location>
</feature>
<name>A0A5C5YUT1_9BACT</name>
<dbReference type="RefSeq" id="WP_146584661.1">
    <property type="nucleotide sequence ID" value="NZ_SJPO01000002.1"/>
</dbReference>
<keyword evidence="3" id="KW-1185">Reference proteome</keyword>
<feature type="transmembrane region" description="Helical" evidence="1">
    <location>
        <begin position="257"/>
        <end position="274"/>
    </location>
</feature>
<dbReference type="AlphaFoldDB" id="A0A5C5YUT1"/>
<reference evidence="2 3" key="1">
    <citation type="submission" date="2019-02" db="EMBL/GenBank/DDBJ databases">
        <title>Deep-cultivation of Planctomycetes and their phenomic and genomic characterization uncovers novel biology.</title>
        <authorList>
            <person name="Wiegand S."/>
            <person name="Jogler M."/>
            <person name="Boedeker C."/>
            <person name="Pinto D."/>
            <person name="Vollmers J."/>
            <person name="Rivas-Marin E."/>
            <person name="Kohn T."/>
            <person name="Peeters S.H."/>
            <person name="Heuer A."/>
            <person name="Rast P."/>
            <person name="Oberbeckmann S."/>
            <person name="Bunk B."/>
            <person name="Jeske O."/>
            <person name="Meyerdierks A."/>
            <person name="Storesund J.E."/>
            <person name="Kallscheuer N."/>
            <person name="Luecker S."/>
            <person name="Lage O.M."/>
            <person name="Pohl T."/>
            <person name="Merkel B.J."/>
            <person name="Hornburger P."/>
            <person name="Mueller R.-W."/>
            <person name="Bruemmer F."/>
            <person name="Labrenz M."/>
            <person name="Spormann A.M."/>
            <person name="Op Den Camp H."/>
            <person name="Overmann J."/>
            <person name="Amann R."/>
            <person name="Jetten M.S.M."/>
            <person name="Mascher T."/>
            <person name="Medema M.H."/>
            <person name="Devos D.P."/>
            <person name="Kaster A.-K."/>
            <person name="Ovreas L."/>
            <person name="Rohde M."/>
            <person name="Galperin M.Y."/>
            <person name="Jogler C."/>
        </authorList>
    </citation>
    <scope>NUCLEOTIDE SEQUENCE [LARGE SCALE GENOMIC DNA]</scope>
    <source>
        <strain evidence="2 3">Pla123a</strain>
    </source>
</reference>
<feature type="transmembrane region" description="Helical" evidence="1">
    <location>
        <begin position="708"/>
        <end position="728"/>
    </location>
</feature>
<feature type="transmembrane region" description="Helical" evidence="1">
    <location>
        <begin position="764"/>
        <end position="787"/>
    </location>
</feature>
<accession>A0A5C5YUT1</accession>
<feature type="transmembrane region" description="Helical" evidence="1">
    <location>
        <begin position="359"/>
        <end position="385"/>
    </location>
</feature>
<protein>
    <submittedName>
        <fullName evidence="2">Uncharacterized protein</fullName>
    </submittedName>
</protein>
<feature type="transmembrane region" description="Helical" evidence="1">
    <location>
        <begin position="530"/>
        <end position="552"/>
    </location>
</feature>
<feature type="transmembrane region" description="Helical" evidence="1">
    <location>
        <begin position="318"/>
        <end position="339"/>
    </location>
</feature>